<evidence type="ECO:0000313" key="2">
    <source>
        <dbReference type="EMBL" id="RBA14379.1"/>
    </source>
</evidence>
<evidence type="ECO:0000256" key="1">
    <source>
        <dbReference type="SAM" id="Phobius"/>
    </source>
</evidence>
<evidence type="ECO:0000313" key="3">
    <source>
        <dbReference type="Proteomes" id="UP000251714"/>
    </source>
</evidence>
<gene>
    <name evidence="2" type="ORF">FPRO05_03171</name>
</gene>
<proteinExistence type="predicted"/>
<protein>
    <submittedName>
        <fullName evidence="2">Uncharacterized protein</fullName>
    </submittedName>
</protein>
<keyword evidence="1" id="KW-1133">Transmembrane helix</keyword>
<dbReference type="Proteomes" id="UP000251714">
    <property type="component" value="Unassembled WGS sequence"/>
</dbReference>
<name>A0A365N0Q3_GIBIN</name>
<organism evidence="2 3">
    <name type="scientific">Gibberella intermedia</name>
    <name type="common">Bulb rot disease fungus</name>
    <name type="synonym">Fusarium proliferatum</name>
    <dbReference type="NCBI Taxonomy" id="948311"/>
    <lineage>
        <taxon>Eukaryota</taxon>
        <taxon>Fungi</taxon>
        <taxon>Dikarya</taxon>
        <taxon>Ascomycota</taxon>
        <taxon>Pezizomycotina</taxon>
        <taxon>Sordariomycetes</taxon>
        <taxon>Hypocreomycetidae</taxon>
        <taxon>Hypocreales</taxon>
        <taxon>Nectriaceae</taxon>
        <taxon>Fusarium</taxon>
        <taxon>Fusarium fujikuroi species complex</taxon>
    </lineage>
</organism>
<dbReference type="AlphaFoldDB" id="A0A365N0Q3"/>
<comment type="caution">
    <text evidence="2">The sequence shown here is derived from an EMBL/GenBank/DDBJ whole genome shotgun (WGS) entry which is preliminary data.</text>
</comment>
<keyword evidence="1" id="KW-0472">Membrane</keyword>
<keyword evidence="1" id="KW-0812">Transmembrane</keyword>
<dbReference type="EMBL" id="PKMI01000028">
    <property type="protein sequence ID" value="RBA14379.1"/>
    <property type="molecule type" value="Genomic_DNA"/>
</dbReference>
<accession>A0A365N0Q3</accession>
<feature type="transmembrane region" description="Helical" evidence="1">
    <location>
        <begin position="161"/>
        <end position="188"/>
    </location>
</feature>
<reference evidence="2 3" key="1">
    <citation type="submission" date="2017-12" db="EMBL/GenBank/DDBJ databases">
        <title>Genome sequence of the mycotoxigenic crop pathogen Fusarium proliferatum, strain ITEM 2341 from Date Palm.</title>
        <authorList>
            <person name="Almiman B.F."/>
            <person name="Shittu T.A."/>
            <person name="Muthumeenakshi S."/>
            <person name="Baroncelli R."/>
            <person name="Sreenivasaprasada S."/>
        </authorList>
    </citation>
    <scope>NUCLEOTIDE SEQUENCE [LARGE SCALE GENOMIC DNA]</scope>
    <source>
        <strain evidence="2 3">ITEM 2341</strain>
    </source>
</reference>
<sequence>MQRSTISAGVDATWNYFQFRILSYLKSCRGCVLPTSGLEILGRVLEAMVNANSTNSWRRIFIVVAGHISEELIRLSAGDERLYDQVQAQLPSHHEQFEEIGWAAIPRGILHERNKRRKALLAIQIRTIRIKTRRVLHHRALWYIHMLEETKRGQLISYWDIFPALGMVAYFILLWLIDAVFALAWALLGLFDSLVVDPPPNPLVQ</sequence>